<keyword evidence="2" id="KW-1133">Transmembrane helix</keyword>
<dbReference type="InterPro" id="IPR001927">
    <property type="entry name" value="Na/Gal_symport"/>
</dbReference>
<feature type="transmembrane region" description="Helical" evidence="2">
    <location>
        <begin position="300"/>
        <end position="318"/>
    </location>
</feature>
<feature type="transmembrane region" description="Helical" evidence="2">
    <location>
        <begin position="20"/>
        <end position="40"/>
    </location>
</feature>
<feature type="transmembrane region" description="Helical" evidence="2">
    <location>
        <begin position="361"/>
        <end position="385"/>
    </location>
</feature>
<feature type="transmembrane region" description="Helical" evidence="2">
    <location>
        <begin position="186"/>
        <end position="205"/>
    </location>
</feature>
<keyword evidence="1" id="KW-0813">Transport</keyword>
<dbReference type="NCBIfam" id="TIGR00792">
    <property type="entry name" value="gph"/>
    <property type="match status" value="1"/>
</dbReference>
<dbReference type="Proteomes" id="UP000284822">
    <property type="component" value="Unassembled WGS sequence"/>
</dbReference>
<dbReference type="Pfam" id="PF13347">
    <property type="entry name" value="MFS_2"/>
    <property type="match status" value="1"/>
</dbReference>
<dbReference type="RefSeq" id="WP_118910202.1">
    <property type="nucleotide sequence ID" value="NZ_QOCS01000006.1"/>
</dbReference>
<feature type="transmembrane region" description="Helical" evidence="2">
    <location>
        <begin position="114"/>
        <end position="134"/>
    </location>
</feature>
<feature type="transmembrane region" description="Helical" evidence="2">
    <location>
        <begin position="236"/>
        <end position="261"/>
    </location>
</feature>
<dbReference type="GO" id="GO:0015293">
    <property type="term" value="F:symporter activity"/>
    <property type="evidence" value="ECO:0007669"/>
    <property type="project" value="InterPro"/>
</dbReference>
<feature type="transmembrane region" description="Helical" evidence="2">
    <location>
        <begin position="273"/>
        <end position="293"/>
    </location>
</feature>
<accession>A0A3R6W7I3</accession>
<proteinExistence type="predicted"/>
<evidence type="ECO:0000256" key="2">
    <source>
        <dbReference type="SAM" id="Phobius"/>
    </source>
</evidence>
<dbReference type="CDD" id="cd17332">
    <property type="entry name" value="MFS_MelB_like"/>
    <property type="match status" value="1"/>
</dbReference>
<comment type="caution">
    <text evidence="3">The sequence shown here is derived from an EMBL/GenBank/DDBJ whole genome shotgun (WGS) entry which is preliminary data.</text>
</comment>
<dbReference type="AlphaFoldDB" id="A0A3R6W7I3"/>
<feature type="transmembrane region" description="Helical" evidence="2">
    <location>
        <begin position="324"/>
        <end position="340"/>
    </location>
</feature>
<feature type="transmembrane region" description="Helical" evidence="2">
    <location>
        <begin position="405"/>
        <end position="431"/>
    </location>
</feature>
<name>A0A3R6W7I3_9LACO</name>
<feature type="transmembrane region" description="Helical" evidence="2">
    <location>
        <begin position="86"/>
        <end position="108"/>
    </location>
</feature>
<keyword evidence="2" id="KW-0472">Membrane</keyword>
<protein>
    <submittedName>
        <fullName evidence="3">MFS transporter</fullName>
    </submittedName>
</protein>
<organism evidence="3 4">
    <name type="scientific">Bombilactobacillus bombi</name>
    <dbReference type="NCBI Taxonomy" id="1303590"/>
    <lineage>
        <taxon>Bacteria</taxon>
        <taxon>Bacillati</taxon>
        <taxon>Bacillota</taxon>
        <taxon>Bacilli</taxon>
        <taxon>Lactobacillales</taxon>
        <taxon>Lactobacillaceae</taxon>
        <taxon>Bombilactobacillus</taxon>
    </lineage>
</organism>
<dbReference type="SUPFAM" id="SSF103473">
    <property type="entry name" value="MFS general substrate transporter"/>
    <property type="match status" value="1"/>
</dbReference>
<evidence type="ECO:0000313" key="3">
    <source>
        <dbReference type="EMBL" id="RHW48211.1"/>
    </source>
</evidence>
<dbReference type="PANTHER" id="PTHR11328">
    <property type="entry name" value="MAJOR FACILITATOR SUPERFAMILY DOMAIN-CONTAINING PROTEIN"/>
    <property type="match status" value="1"/>
</dbReference>
<dbReference type="GO" id="GO:0008643">
    <property type="term" value="P:carbohydrate transport"/>
    <property type="evidence" value="ECO:0007669"/>
    <property type="project" value="InterPro"/>
</dbReference>
<dbReference type="PANTHER" id="PTHR11328:SF24">
    <property type="entry name" value="MAJOR FACILITATOR SUPERFAMILY (MFS) PROFILE DOMAIN-CONTAINING PROTEIN"/>
    <property type="match status" value="1"/>
</dbReference>
<feature type="transmembrane region" description="Helical" evidence="2">
    <location>
        <begin position="46"/>
        <end position="65"/>
    </location>
</feature>
<evidence type="ECO:0000256" key="1">
    <source>
        <dbReference type="ARBA" id="ARBA00022597"/>
    </source>
</evidence>
<evidence type="ECO:0000313" key="4">
    <source>
        <dbReference type="Proteomes" id="UP000284822"/>
    </source>
</evidence>
<keyword evidence="1" id="KW-0762">Sugar transport</keyword>
<dbReference type="InterPro" id="IPR036259">
    <property type="entry name" value="MFS_trans_sf"/>
</dbReference>
<dbReference type="GO" id="GO:0005886">
    <property type="term" value="C:plasma membrane"/>
    <property type="evidence" value="ECO:0007669"/>
    <property type="project" value="TreeGrafter"/>
</dbReference>
<feature type="transmembrane region" description="Helical" evidence="2">
    <location>
        <begin position="154"/>
        <end position="174"/>
    </location>
</feature>
<dbReference type="Gene3D" id="1.20.1250.20">
    <property type="entry name" value="MFS general substrate transporter like domains"/>
    <property type="match status" value="2"/>
</dbReference>
<dbReference type="GO" id="GO:0006814">
    <property type="term" value="P:sodium ion transport"/>
    <property type="evidence" value="ECO:0007669"/>
    <property type="project" value="InterPro"/>
</dbReference>
<keyword evidence="2" id="KW-0812">Transmembrane</keyword>
<dbReference type="EMBL" id="QOCS01000006">
    <property type="protein sequence ID" value="RHW48211.1"/>
    <property type="molecule type" value="Genomic_DNA"/>
</dbReference>
<reference evidence="3 4" key="1">
    <citation type="submission" date="2018-07" db="EMBL/GenBank/DDBJ databases">
        <title>Genome sequences of six Lactobacillus spp. isolated from bumble bee guts.</title>
        <authorList>
            <person name="Motta E.V.S."/>
            <person name="Moran N.A."/>
        </authorList>
    </citation>
    <scope>NUCLEOTIDE SEQUENCE [LARGE SCALE GENOMIC DNA]</scope>
    <source>
        <strain evidence="3 4">LV-8.1</strain>
    </source>
</reference>
<sequence>MREIKKETRYLWRTRLSYGVSDFACNLVWNVLTLYMMFFYTDVAGLASAAIGTMIMITRLFDSLADMFTGIIIDKTHSRWGKSRPYIFFGSFPLAIFGILLFCIPNISMNGKLIYAYVTYLGISICYGLVNIPISSILPSLTKDPVERTNLSTVRMILSFLGATFVSTATLPLVKLFGGNNQQKGFILVMAMYCLAAIFILYIPFHNLREIDIDTTKKSNNKLSESFHALIQNKPWMIFAISTLFMWASNFFVQGSLVYYFTYVVGSAGQAAIIAGLINFIPMIGTIITPLLVKIMIKRNVFILGSIIAAYGLLIMLLGHGGLFYIYTGAIFYAIGHGIRQNMYFSMQADPVDYSKWKSGINLSGLISAINGFIGKVAMALTAAITGFLLKWGNYVPHVHQSSKAIFAIKANFILLPVIAIFVSIIIMCFYNLDKIYKNK</sequence>
<gene>
    <name evidence="3" type="ORF">DS832_02545</name>
</gene>
<dbReference type="InterPro" id="IPR039672">
    <property type="entry name" value="MFS_2"/>
</dbReference>